<proteinExistence type="predicted"/>
<name>A0A4Y9L1Y7_9BRAD</name>
<dbReference type="RefSeq" id="WP_135170320.1">
    <property type="nucleotide sequence ID" value="NZ_SPQU01000010.1"/>
</dbReference>
<protein>
    <submittedName>
        <fullName evidence="1">Uncharacterized protein</fullName>
    </submittedName>
</protein>
<gene>
    <name evidence="1" type="ORF">E4K66_22665</name>
</gene>
<organism evidence="1 2">
    <name type="scientific">Bradyrhizobium frederickii</name>
    <dbReference type="NCBI Taxonomy" id="2560054"/>
    <lineage>
        <taxon>Bacteria</taxon>
        <taxon>Pseudomonadati</taxon>
        <taxon>Pseudomonadota</taxon>
        <taxon>Alphaproteobacteria</taxon>
        <taxon>Hyphomicrobiales</taxon>
        <taxon>Nitrobacteraceae</taxon>
        <taxon>Bradyrhizobium</taxon>
    </lineage>
</organism>
<comment type="caution">
    <text evidence="1">The sequence shown here is derived from an EMBL/GenBank/DDBJ whole genome shotgun (WGS) entry which is preliminary data.</text>
</comment>
<reference evidence="1 2" key="1">
    <citation type="submission" date="2019-03" db="EMBL/GenBank/DDBJ databases">
        <title>Bradyrhizobium strains diversity isolated from Chamaecrista fasciculata.</title>
        <authorList>
            <person name="Urquiaga M.C.O."/>
            <person name="Hungria M."/>
            <person name="Delamuta J.R.M."/>
        </authorList>
    </citation>
    <scope>NUCLEOTIDE SEQUENCE [LARGE SCALE GENOMIC DNA]</scope>
    <source>
        <strain evidence="1 2">CNPSo 3424</strain>
    </source>
</reference>
<evidence type="ECO:0000313" key="1">
    <source>
        <dbReference type="EMBL" id="TFV36809.1"/>
    </source>
</evidence>
<sequence length="132" mass="14268">MNGKGGFVVKFASPFDESAVIIEDDGRVAYAYMLGGDGQICSDVWLYNRCPTPVEPEWHDPANLPFANPAPFANEGSPGSACDFFVEWNDAEGVLVAKILLRDDYFARLEAGAKPGWSSLAAKDGPLAQVLR</sequence>
<evidence type="ECO:0000313" key="2">
    <source>
        <dbReference type="Proteomes" id="UP000298225"/>
    </source>
</evidence>
<dbReference type="OrthoDB" id="282508at2"/>
<dbReference type="AlphaFoldDB" id="A0A4Y9L1Y7"/>
<accession>A0A4Y9L1Y7</accession>
<keyword evidence="2" id="KW-1185">Reference proteome</keyword>
<dbReference type="Proteomes" id="UP000298225">
    <property type="component" value="Unassembled WGS sequence"/>
</dbReference>
<dbReference type="EMBL" id="SPQU01000010">
    <property type="protein sequence ID" value="TFV36809.1"/>
    <property type="molecule type" value="Genomic_DNA"/>
</dbReference>